<evidence type="ECO:0000313" key="2">
    <source>
        <dbReference type="Proteomes" id="UP000638353"/>
    </source>
</evidence>
<organism evidence="1 2">
    <name type="scientific">Streptomyces finlayi</name>
    <dbReference type="NCBI Taxonomy" id="67296"/>
    <lineage>
        <taxon>Bacteria</taxon>
        <taxon>Bacillati</taxon>
        <taxon>Actinomycetota</taxon>
        <taxon>Actinomycetes</taxon>
        <taxon>Kitasatosporales</taxon>
        <taxon>Streptomycetaceae</taxon>
        <taxon>Streptomyces</taxon>
    </lineage>
</organism>
<dbReference type="Proteomes" id="UP000638353">
    <property type="component" value="Unassembled WGS sequence"/>
</dbReference>
<evidence type="ECO:0000313" key="1">
    <source>
        <dbReference type="EMBL" id="GHC96758.1"/>
    </source>
</evidence>
<reference evidence="1" key="2">
    <citation type="submission" date="2020-09" db="EMBL/GenBank/DDBJ databases">
        <authorList>
            <person name="Sun Q."/>
            <person name="Ohkuma M."/>
        </authorList>
    </citation>
    <scope>NUCLEOTIDE SEQUENCE</scope>
    <source>
        <strain evidence="1">JCM 4637</strain>
    </source>
</reference>
<sequence>MFVGSVAALIGVSLLLTLSLDRPFAGDLAVPPTPFMEGALAQFWK</sequence>
<reference evidence="1" key="1">
    <citation type="journal article" date="2014" name="Int. J. Syst. Evol. Microbiol.">
        <title>Complete genome sequence of Corynebacterium casei LMG S-19264T (=DSM 44701T), isolated from a smear-ripened cheese.</title>
        <authorList>
            <consortium name="US DOE Joint Genome Institute (JGI-PGF)"/>
            <person name="Walter F."/>
            <person name="Albersmeier A."/>
            <person name="Kalinowski J."/>
            <person name="Ruckert C."/>
        </authorList>
    </citation>
    <scope>NUCLEOTIDE SEQUENCE</scope>
    <source>
        <strain evidence="1">JCM 4637</strain>
    </source>
</reference>
<dbReference type="EMBL" id="BMVC01000007">
    <property type="protein sequence ID" value="GHC96758.1"/>
    <property type="molecule type" value="Genomic_DNA"/>
</dbReference>
<protein>
    <submittedName>
        <fullName evidence="1">Uncharacterized protein</fullName>
    </submittedName>
</protein>
<gene>
    <name evidence="1" type="ORF">GCM10010334_37310</name>
</gene>
<comment type="caution">
    <text evidence="1">The sequence shown here is derived from an EMBL/GenBank/DDBJ whole genome shotgun (WGS) entry which is preliminary data.</text>
</comment>
<dbReference type="AlphaFoldDB" id="A0A918WYV7"/>
<accession>A0A918WYV7</accession>
<dbReference type="RefSeq" id="WP_308436970.1">
    <property type="nucleotide sequence ID" value="NZ_BMVC01000007.1"/>
</dbReference>
<proteinExistence type="predicted"/>
<name>A0A918WYV7_9ACTN</name>